<comment type="similarity">
    <text evidence="2">Belongs to the oxygen-dependent FAD-linked oxidoreductase family.</text>
</comment>
<evidence type="ECO:0000259" key="6">
    <source>
        <dbReference type="PROSITE" id="PS51387"/>
    </source>
</evidence>
<dbReference type="EMBL" id="JACBZT010000001">
    <property type="protein sequence ID" value="NYJ07111.1"/>
    <property type="molecule type" value="Genomic_DNA"/>
</dbReference>
<dbReference type="Pfam" id="PF01565">
    <property type="entry name" value="FAD_binding_4"/>
    <property type="match status" value="1"/>
</dbReference>
<dbReference type="InterPro" id="IPR016167">
    <property type="entry name" value="FAD-bd_PCMH_sub1"/>
</dbReference>
<comment type="caution">
    <text evidence="7">The sequence shown here is derived from an EMBL/GenBank/DDBJ whole genome shotgun (WGS) entry which is preliminary data.</text>
</comment>
<accession>A0A853CIW1</accession>
<keyword evidence="8" id="KW-1185">Reference proteome</keyword>
<dbReference type="InterPro" id="IPR036318">
    <property type="entry name" value="FAD-bd_PCMH-like_sf"/>
</dbReference>
<organism evidence="7 8">
    <name type="scientific">Petropleomorpha daqingensis</name>
    <dbReference type="NCBI Taxonomy" id="2026353"/>
    <lineage>
        <taxon>Bacteria</taxon>
        <taxon>Bacillati</taxon>
        <taxon>Actinomycetota</taxon>
        <taxon>Actinomycetes</taxon>
        <taxon>Geodermatophilales</taxon>
        <taxon>Geodermatophilaceae</taxon>
        <taxon>Petropleomorpha</taxon>
    </lineage>
</organism>
<dbReference type="Gene3D" id="3.30.465.10">
    <property type="match status" value="1"/>
</dbReference>
<keyword evidence="5" id="KW-0560">Oxidoreductase</keyword>
<dbReference type="InterPro" id="IPR050416">
    <property type="entry name" value="FAD-linked_Oxidoreductase"/>
</dbReference>
<evidence type="ECO:0000256" key="2">
    <source>
        <dbReference type="ARBA" id="ARBA00005466"/>
    </source>
</evidence>
<comment type="cofactor">
    <cofactor evidence="1">
        <name>FAD</name>
        <dbReference type="ChEBI" id="CHEBI:57692"/>
    </cofactor>
</comment>
<dbReference type="AlphaFoldDB" id="A0A853CIW1"/>
<dbReference type="Gene3D" id="3.40.462.20">
    <property type="match status" value="1"/>
</dbReference>
<dbReference type="PANTHER" id="PTHR42973">
    <property type="entry name" value="BINDING OXIDOREDUCTASE, PUTATIVE (AFU_ORTHOLOGUE AFUA_1G17690)-RELATED"/>
    <property type="match status" value="1"/>
</dbReference>
<dbReference type="GO" id="GO:0016491">
    <property type="term" value="F:oxidoreductase activity"/>
    <property type="evidence" value="ECO:0007669"/>
    <property type="project" value="UniProtKB-KW"/>
</dbReference>
<name>A0A853CIW1_9ACTN</name>
<keyword evidence="3" id="KW-0285">Flavoprotein</keyword>
<dbReference type="RefSeq" id="WP_366489553.1">
    <property type="nucleotide sequence ID" value="NZ_JACBZT010000001.1"/>
</dbReference>
<evidence type="ECO:0000313" key="7">
    <source>
        <dbReference type="EMBL" id="NYJ07111.1"/>
    </source>
</evidence>
<evidence type="ECO:0000256" key="3">
    <source>
        <dbReference type="ARBA" id="ARBA00022630"/>
    </source>
</evidence>
<protein>
    <recommendedName>
        <fullName evidence="6">FAD-binding PCMH-type domain-containing protein</fullName>
    </recommendedName>
</protein>
<evidence type="ECO:0000313" key="8">
    <source>
        <dbReference type="Proteomes" id="UP000541969"/>
    </source>
</evidence>
<keyword evidence="4" id="KW-0274">FAD</keyword>
<evidence type="ECO:0000256" key="5">
    <source>
        <dbReference type="ARBA" id="ARBA00023002"/>
    </source>
</evidence>
<dbReference type="InterPro" id="IPR006094">
    <property type="entry name" value="Oxid_FAD_bind_N"/>
</dbReference>
<reference evidence="7 8" key="1">
    <citation type="submission" date="2020-07" db="EMBL/GenBank/DDBJ databases">
        <title>Sequencing the genomes of 1000 actinobacteria strains.</title>
        <authorList>
            <person name="Klenk H.-P."/>
        </authorList>
    </citation>
    <scope>NUCLEOTIDE SEQUENCE [LARGE SCALE GENOMIC DNA]</scope>
    <source>
        <strain evidence="7 8">DSM 104001</strain>
    </source>
</reference>
<evidence type="ECO:0000256" key="1">
    <source>
        <dbReference type="ARBA" id="ARBA00001974"/>
    </source>
</evidence>
<evidence type="ECO:0000256" key="4">
    <source>
        <dbReference type="ARBA" id="ARBA00022827"/>
    </source>
</evidence>
<dbReference type="SUPFAM" id="SSF56176">
    <property type="entry name" value="FAD-binding/transporter-associated domain-like"/>
    <property type="match status" value="1"/>
</dbReference>
<dbReference type="GO" id="GO:0071949">
    <property type="term" value="F:FAD binding"/>
    <property type="evidence" value="ECO:0007669"/>
    <property type="project" value="InterPro"/>
</dbReference>
<sequence>MSYTLDAVVDDVQIDAPFDVLDAVITGAVHTPEAPEYAAHVTPWNLAVQLTPSAVVDARTAEDVAAAVRFAGAFGLTAGVQGTGHGAIPGIAGHLLVSTKGLDEVTVHPEGWARVGAGVKWLRVVEAAAPYGLAPLSGSVTDVGVVGYTTGGGVGPMARTYGIAADKVRAFDVVTGDGVVRRVTPTENPDLFWALRGGKGTAGIVTAVEFDLVHQPTFYGGSLWFDAVDAPQVIAAWRTWADELPEAGTTSFGLFQLPPLPGVPPMLAGKMTLSIRFLWTGDAAEGERHLNRIRAVAPAILDDCALKPYTAVDSVHTDPVDPTPAIDPAILLSEFPAEAADRLLEVGGHGSGSSLILLEVRALGGQYARAPQHPDAFDHRGARFSVLAVGLAATPDMAAQGMVDAERVFDALARWDSGRVWPNFGPVHDADSARRAYEEATRERLAAIVQAYDPDGVLHYGRWTRSVA</sequence>
<dbReference type="Gene3D" id="3.30.43.10">
    <property type="entry name" value="Uridine Diphospho-n-acetylenolpyruvylglucosamine Reductase, domain 2"/>
    <property type="match status" value="1"/>
</dbReference>
<dbReference type="InterPro" id="IPR016166">
    <property type="entry name" value="FAD-bd_PCMH"/>
</dbReference>
<proteinExistence type="inferred from homology"/>
<gene>
    <name evidence="7" type="ORF">GGQ55_003389</name>
</gene>
<dbReference type="PROSITE" id="PS51387">
    <property type="entry name" value="FAD_PCMH"/>
    <property type="match status" value="1"/>
</dbReference>
<dbReference type="Proteomes" id="UP000541969">
    <property type="component" value="Unassembled WGS sequence"/>
</dbReference>
<feature type="domain" description="FAD-binding PCMH-type" evidence="6">
    <location>
        <begin position="48"/>
        <end position="215"/>
    </location>
</feature>
<dbReference type="InterPro" id="IPR016169">
    <property type="entry name" value="FAD-bd_PCMH_sub2"/>
</dbReference>
<dbReference type="PANTHER" id="PTHR42973:SF39">
    <property type="entry name" value="FAD-BINDING PCMH-TYPE DOMAIN-CONTAINING PROTEIN"/>
    <property type="match status" value="1"/>
</dbReference>